<dbReference type="InterPro" id="IPR027417">
    <property type="entry name" value="P-loop_NTPase"/>
</dbReference>
<protein>
    <submittedName>
        <fullName evidence="4">ATP-binding protein</fullName>
    </submittedName>
</protein>
<dbReference type="Gene3D" id="3.40.50.300">
    <property type="entry name" value="P-loop containing nucleotide triphosphate hydrolases"/>
    <property type="match status" value="1"/>
</dbReference>
<dbReference type="PANTHER" id="PTHR47691:SF3">
    <property type="entry name" value="HTH-TYPE TRANSCRIPTIONAL REGULATOR RV0890C-RELATED"/>
    <property type="match status" value="1"/>
</dbReference>
<dbReference type="PANTHER" id="PTHR47691">
    <property type="entry name" value="REGULATOR-RELATED"/>
    <property type="match status" value="1"/>
</dbReference>
<dbReference type="Pfam" id="PF13424">
    <property type="entry name" value="TPR_12"/>
    <property type="match status" value="2"/>
</dbReference>
<reference evidence="4" key="1">
    <citation type="journal article" date="2023" name="Int. J. Syst. Evol. Microbiol.">
        <title>Streptomyces meridianus sp. nov. isolated from brackish water of the Tagus estuary in Alcochete, Portugal.</title>
        <authorList>
            <person name="Santos J.D.N."/>
            <person name="Klimek D."/>
            <person name="Calusinska M."/>
            <person name="Lobo Da Cunha A."/>
            <person name="Catita J."/>
            <person name="Goncalves H."/>
            <person name="Gonzalez I."/>
            <person name="Reyes F."/>
            <person name="Lage O.M."/>
        </authorList>
    </citation>
    <scope>NUCLEOTIDE SEQUENCE</scope>
    <source>
        <strain evidence="4">MTZ3.1</strain>
    </source>
</reference>
<gene>
    <name evidence="4" type="ORF">M1E25_25185</name>
</gene>
<keyword evidence="4" id="KW-0067">ATP-binding</keyword>
<name>A0ABT0XDI7_9ACTN</name>
<dbReference type="InterPro" id="IPR049945">
    <property type="entry name" value="AAA_22"/>
</dbReference>
<keyword evidence="5" id="KW-1185">Reference proteome</keyword>
<dbReference type="GO" id="GO:0005524">
    <property type="term" value="F:ATP binding"/>
    <property type="evidence" value="ECO:0007669"/>
    <property type="project" value="UniProtKB-KW"/>
</dbReference>
<dbReference type="InterPro" id="IPR011990">
    <property type="entry name" value="TPR-like_helical_dom_sf"/>
</dbReference>
<comment type="caution">
    <text evidence="4">The sequence shown here is derived from an EMBL/GenBank/DDBJ whole genome shotgun (WGS) entry which is preliminary data.</text>
</comment>
<feature type="repeat" description="TPR" evidence="1">
    <location>
        <begin position="530"/>
        <end position="563"/>
    </location>
</feature>
<keyword evidence="4" id="KW-0547">Nucleotide-binding</keyword>
<proteinExistence type="predicted"/>
<evidence type="ECO:0000313" key="5">
    <source>
        <dbReference type="Proteomes" id="UP001167160"/>
    </source>
</evidence>
<evidence type="ECO:0000259" key="3">
    <source>
        <dbReference type="SMART" id="SM00382"/>
    </source>
</evidence>
<dbReference type="InterPro" id="IPR003593">
    <property type="entry name" value="AAA+_ATPase"/>
</dbReference>
<dbReference type="PROSITE" id="PS50005">
    <property type="entry name" value="TPR"/>
    <property type="match status" value="1"/>
</dbReference>
<dbReference type="SUPFAM" id="SSF52540">
    <property type="entry name" value="P-loop containing nucleoside triphosphate hydrolases"/>
    <property type="match status" value="1"/>
</dbReference>
<evidence type="ECO:0000256" key="2">
    <source>
        <dbReference type="SAM" id="MobiDB-lite"/>
    </source>
</evidence>
<dbReference type="SMART" id="SM00028">
    <property type="entry name" value="TPR"/>
    <property type="match status" value="4"/>
</dbReference>
<keyword evidence="1" id="KW-0802">TPR repeat</keyword>
<dbReference type="SUPFAM" id="SSF48452">
    <property type="entry name" value="TPR-like"/>
    <property type="match status" value="2"/>
</dbReference>
<dbReference type="RefSeq" id="WP_251419564.1">
    <property type="nucleotide sequence ID" value="NZ_JAMQGM010000076.1"/>
</dbReference>
<feature type="domain" description="AAA+ ATPase" evidence="3">
    <location>
        <begin position="62"/>
        <end position="209"/>
    </location>
</feature>
<dbReference type="SMART" id="SM00382">
    <property type="entry name" value="AAA"/>
    <property type="match status" value="1"/>
</dbReference>
<evidence type="ECO:0000256" key="1">
    <source>
        <dbReference type="PROSITE-ProRule" id="PRU00339"/>
    </source>
</evidence>
<feature type="region of interest" description="Disordered" evidence="2">
    <location>
        <begin position="1"/>
        <end position="31"/>
    </location>
</feature>
<dbReference type="Proteomes" id="UP001167160">
    <property type="component" value="Unassembled WGS sequence"/>
</dbReference>
<dbReference type="Pfam" id="PF13401">
    <property type="entry name" value="AAA_22"/>
    <property type="match status" value="1"/>
</dbReference>
<dbReference type="InterPro" id="IPR019734">
    <property type="entry name" value="TPR_rpt"/>
</dbReference>
<dbReference type="EMBL" id="JAMQGM010000076">
    <property type="protein sequence ID" value="MCM2580587.1"/>
    <property type="molecule type" value="Genomic_DNA"/>
</dbReference>
<accession>A0ABT0XDI7</accession>
<dbReference type="PRINTS" id="PR00364">
    <property type="entry name" value="DISEASERSIST"/>
</dbReference>
<dbReference type="Gene3D" id="1.25.40.10">
    <property type="entry name" value="Tetratricopeptide repeat domain"/>
    <property type="match status" value="1"/>
</dbReference>
<evidence type="ECO:0000313" key="4">
    <source>
        <dbReference type="EMBL" id="MCM2580587.1"/>
    </source>
</evidence>
<organism evidence="4 5">
    <name type="scientific">Streptomyces meridianus</name>
    <dbReference type="NCBI Taxonomy" id="2938945"/>
    <lineage>
        <taxon>Bacteria</taxon>
        <taxon>Bacillati</taxon>
        <taxon>Actinomycetota</taxon>
        <taxon>Actinomycetes</taxon>
        <taxon>Kitasatosporales</taxon>
        <taxon>Streptomycetaceae</taxon>
        <taxon>Streptomyces</taxon>
    </lineage>
</organism>
<sequence>MSDRAVETGVPEVPAGSGDRGPRAGGAPAAPFFAGRRRELQSLRSDIERAGLDTLSGRRAGRTRLLLIAGRPGSGRTALAEELARELAPAYPDGVLRARLEQPGGEQVPTDRIVRDLLAGLGRPAPPPGAGEEDLAALLREALADRRILLLLDDAGDPEQVEMLVPDTSGCLVVVTGTGPLTGVPNVRPCTIGGLDPAASVQVLTRLAGSTRITCDPCAADSLVLECAGQPAVLAMLGGWLAARPQASVADAVTGLRDLPPEHSGGGPAHYPLSRALRLVHDGLPQSTARVLRLLSQAPAGYADAHITSALAGCSVAAAESVLESLAQQGVLRPDGAAVPGSPALYRVPGCLAPLLAGLARAVERPAELRLARARLVERFVRQLQCCRAAGEPAGSPARERAADLPRALRFDSAATAEAWLGSRLPALRATVRLALEDGQLDTQVRRLVAALARTLLTHRGQEGAAPELYPLHQLVLAVADRCDLPLERAAALLNLADLDAGAGRTPAALLRYRAALTAARAAADDPLICRALESLGAAHQEQGDWARAADWFGRALSLRLSQGELAEEARLYERLGAVHIHAGEWDEALRQWRAAAAAYRRLRDHQGHARSLSETARVQEYAGRLQESLRTIEEAMELARRTGDTRLRAALQLRMADAFDRLGDPLAAGFHRATAGRLLGDHPE</sequence>